<dbReference type="GO" id="GO:0007060">
    <property type="term" value="P:male meiosis chromosome segregation"/>
    <property type="evidence" value="ECO:0007669"/>
    <property type="project" value="UniProtKB-ARBA"/>
</dbReference>
<dbReference type="Proteomes" id="UP001175271">
    <property type="component" value="Unassembled WGS sequence"/>
</dbReference>
<organism evidence="13 14">
    <name type="scientific">Steinernema hermaphroditum</name>
    <dbReference type="NCBI Taxonomy" id="289476"/>
    <lineage>
        <taxon>Eukaryota</taxon>
        <taxon>Metazoa</taxon>
        <taxon>Ecdysozoa</taxon>
        <taxon>Nematoda</taxon>
        <taxon>Chromadorea</taxon>
        <taxon>Rhabditida</taxon>
        <taxon>Tylenchina</taxon>
        <taxon>Panagrolaimomorpha</taxon>
        <taxon>Strongyloidoidea</taxon>
        <taxon>Steinernematidae</taxon>
        <taxon>Steinernema</taxon>
    </lineage>
</organism>
<comment type="similarity">
    <text evidence="1 10">Belongs to the PPP phosphatase family.</text>
</comment>
<keyword evidence="5" id="KW-0464">Manganese</keyword>
<dbReference type="PROSITE" id="PS00125">
    <property type="entry name" value="SER_THR_PHOSPHATASE"/>
    <property type="match status" value="1"/>
</dbReference>
<evidence type="ECO:0000256" key="5">
    <source>
        <dbReference type="ARBA" id="ARBA00023211"/>
    </source>
</evidence>
<keyword evidence="14" id="KW-1185">Reference proteome</keyword>
<evidence type="ECO:0000256" key="10">
    <source>
        <dbReference type="RuleBase" id="RU004273"/>
    </source>
</evidence>
<accession>A0AA39HKN9</accession>
<dbReference type="GO" id="GO:0046872">
    <property type="term" value="F:metal ion binding"/>
    <property type="evidence" value="ECO:0007669"/>
    <property type="project" value="UniProtKB-KW"/>
</dbReference>
<dbReference type="PANTHER" id="PTHR11668">
    <property type="entry name" value="SERINE/THREONINE PROTEIN PHOSPHATASE"/>
    <property type="match status" value="1"/>
</dbReference>
<dbReference type="FunFam" id="3.60.21.10:FF:000026">
    <property type="entry name" value="Serine/threonine-protein phosphatase"/>
    <property type="match status" value="1"/>
</dbReference>
<evidence type="ECO:0000256" key="4">
    <source>
        <dbReference type="ARBA" id="ARBA00022912"/>
    </source>
</evidence>
<dbReference type="GO" id="GO:0097723">
    <property type="term" value="P:amoeboid sperm motility"/>
    <property type="evidence" value="ECO:0007669"/>
    <property type="project" value="UniProtKB-ARBA"/>
</dbReference>
<dbReference type="SMART" id="SM00156">
    <property type="entry name" value="PP2Ac"/>
    <property type="match status" value="1"/>
</dbReference>
<sequence length="396" mass="45100">MSGRTAPSSDDRPMPSVDAHAPNGDTAMNRAESDEAGKRSIIKDDLNVDHLIYRLLNAGSPDTCLTKVVKRDEIIQLCRMAKKVFESQNVMLELEPPVKICGDIHGQYGDLLRLFDCFGFPPTTNYLFLGDYVDRGGHCLETICLLFAYKIKYPENFFLLRGNHECASINVEYGFYIQVLERYQSVQLFNAFQDTFRVMPLTALISERILCMHGGLPKGINSIDDLRQIKRPTMLEKGSIQEDLVWSDPDWKNKGWKANSARRSSHTFGRDVVDEYADKLNIDLIVRAHQAVRGYEFFPGKKLITIFSAPNYGGQYDNEAGVLNVNEKLECSLQVIRPLKYAEPDPNVKKQEEQPINYGCNSKLKGWKISHKEHAKKLSIDLIVRAYEALVRLWQS</sequence>
<feature type="region of interest" description="Disordered" evidence="11">
    <location>
        <begin position="1"/>
        <end position="36"/>
    </location>
</feature>
<evidence type="ECO:0000256" key="2">
    <source>
        <dbReference type="ARBA" id="ARBA00022723"/>
    </source>
</evidence>
<dbReference type="AlphaFoldDB" id="A0AA39HKN9"/>
<comment type="catalytic activity">
    <reaction evidence="8 10">
        <text>O-phospho-L-threonyl-[protein] + H2O = L-threonyl-[protein] + phosphate</text>
        <dbReference type="Rhea" id="RHEA:47004"/>
        <dbReference type="Rhea" id="RHEA-COMP:11060"/>
        <dbReference type="Rhea" id="RHEA-COMP:11605"/>
        <dbReference type="ChEBI" id="CHEBI:15377"/>
        <dbReference type="ChEBI" id="CHEBI:30013"/>
        <dbReference type="ChEBI" id="CHEBI:43474"/>
        <dbReference type="ChEBI" id="CHEBI:61977"/>
        <dbReference type="EC" id="3.1.3.16"/>
    </reaction>
</comment>
<dbReference type="PANTHER" id="PTHR11668:SF199">
    <property type="entry name" value="SERINE_THREONINE-PROTEIN PHOSPHATASE"/>
    <property type="match status" value="1"/>
</dbReference>
<dbReference type="GO" id="GO:0005737">
    <property type="term" value="C:cytoplasm"/>
    <property type="evidence" value="ECO:0007669"/>
    <property type="project" value="TreeGrafter"/>
</dbReference>
<dbReference type="InterPro" id="IPR006186">
    <property type="entry name" value="Ser/Thr-sp_prot-phosphatase"/>
</dbReference>
<reference evidence="13" key="1">
    <citation type="submission" date="2023-06" db="EMBL/GenBank/DDBJ databases">
        <title>Genomic analysis of the entomopathogenic nematode Steinernema hermaphroditum.</title>
        <authorList>
            <person name="Schwarz E.M."/>
            <person name="Heppert J.K."/>
            <person name="Baniya A."/>
            <person name="Schwartz H.T."/>
            <person name="Tan C.-H."/>
            <person name="Antoshechkin I."/>
            <person name="Sternberg P.W."/>
            <person name="Goodrich-Blair H."/>
            <person name="Dillman A.R."/>
        </authorList>
    </citation>
    <scope>NUCLEOTIDE SEQUENCE</scope>
    <source>
        <strain evidence="13">PS9179</strain>
        <tissue evidence="13">Whole animal</tissue>
    </source>
</reference>
<dbReference type="InterPro" id="IPR004843">
    <property type="entry name" value="Calcineurin-like_PHP"/>
</dbReference>
<dbReference type="Gene3D" id="3.60.21.10">
    <property type="match status" value="1"/>
</dbReference>
<dbReference type="GO" id="GO:0018991">
    <property type="term" value="P:egg-laying behavior"/>
    <property type="evidence" value="ECO:0007669"/>
    <property type="project" value="UniProtKB-ARBA"/>
</dbReference>
<dbReference type="GO" id="GO:0000785">
    <property type="term" value="C:chromatin"/>
    <property type="evidence" value="ECO:0007669"/>
    <property type="project" value="UniProtKB-ARBA"/>
</dbReference>
<dbReference type="InterPro" id="IPR050341">
    <property type="entry name" value="PP1_catalytic_subunit"/>
</dbReference>
<comment type="caution">
    <text evidence="13">The sequence shown here is derived from an EMBL/GenBank/DDBJ whole genome shotgun (WGS) entry which is preliminary data.</text>
</comment>
<dbReference type="GO" id="GO:0004722">
    <property type="term" value="F:protein serine/threonine phosphatase activity"/>
    <property type="evidence" value="ECO:0007669"/>
    <property type="project" value="UniProtKB-EC"/>
</dbReference>
<evidence type="ECO:0000256" key="3">
    <source>
        <dbReference type="ARBA" id="ARBA00022801"/>
    </source>
</evidence>
<evidence type="ECO:0000256" key="8">
    <source>
        <dbReference type="ARBA" id="ARBA00048336"/>
    </source>
</evidence>
<keyword evidence="4" id="KW-0904">Protein phosphatase</keyword>
<feature type="domain" description="Serine/threonine specific protein phosphatases" evidence="12">
    <location>
        <begin position="160"/>
        <end position="165"/>
    </location>
</feature>
<dbReference type="Pfam" id="PF00149">
    <property type="entry name" value="Metallophos"/>
    <property type="match status" value="1"/>
</dbReference>
<keyword evidence="2" id="KW-0479">Metal-binding</keyword>
<evidence type="ECO:0000256" key="1">
    <source>
        <dbReference type="ARBA" id="ARBA00008294"/>
    </source>
</evidence>
<dbReference type="Pfam" id="PF16891">
    <property type="entry name" value="STPPase_N"/>
    <property type="match status" value="1"/>
</dbReference>
<dbReference type="InterPro" id="IPR031675">
    <property type="entry name" value="STPPase_N"/>
</dbReference>
<evidence type="ECO:0000256" key="6">
    <source>
        <dbReference type="ARBA" id="ARBA00037818"/>
    </source>
</evidence>
<dbReference type="GO" id="GO:0005634">
    <property type="term" value="C:nucleus"/>
    <property type="evidence" value="ECO:0007669"/>
    <property type="project" value="TreeGrafter"/>
</dbReference>
<dbReference type="SUPFAM" id="SSF56300">
    <property type="entry name" value="Metallo-dependent phosphatases"/>
    <property type="match status" value="1"/>
</dbReference>
<dbReference type="EC" id="3.1.3.16" evidence="10"/>
<name>A0AA39HKN9_9BILA</name>
<evidence type="ECO:0000259" key="12">
    <source>
        <dbReference type="PROSITE" id="PS00125"/>
    </source>
</evidence>
<evidence type="ECO:0000256" key="9">
    <source>
        <dbReference type="ARBA" id="ARBA00054219"/>
    </source>
</evidence>
<evidence type="ECO:0000256" key="11">
    <source>
        <dbReference type="SAM" id="MobiDB-lite"/>
    </source>
</evidence>
<evidence type="ECO:0000313" key="14">
    <source>
        <dbReference type="Proteomes" id="UP001175271"/>
    </source>
</evidence>
<comment type="function">
    <text evidence="9">Probable phosphatase which plays a redundant role with gsp-4 in spermatogenesis by regulating sister chromatid segregation during meiosis. In addition, involved in sperm motility by controlling the dynamic disassembly of major sperm proteins (MSP) in the spermatozoan pseudopodium.</text>
</comment>
<dbReference type="PRINTS" id="PR00114">
    <property type="entry name" value="STPHPHTASE"/>
</dbReference>
<comment type="subcellular location">
    <subcellularLocation>
        <location evidence="6">Cell projection</location>
        <location evidence="6">Pseudopodium</location>
    </subcellularLocation>
</comment>
<dbReference type="GO" id="GO:0031143">
    <property type="term" value="C:pseudopodium"/>
    <property type="evidence" value="ECO:0007669"/>
    <property type="project" value="UniProtKB-SubCell"/>
</dbReference>
<proteinExistence type="inferred from homology"/>
<dbReference type="InterPro" id="IPR029052">
    <property type="entry name" value="Metallo-depent_PP-like"/>
</dbReference>
<comment type="catalytic activity">
    <reaction evidence="7">
        <text>O-phospho-L-seryl-[protein] + H2O = L-seryl-[protein] + phosphate</text>
        <dbReference type="Rhea" id="RHEA:20629"/>
        <dbReference type="Rhea" id="RHEA-COMP:9863"/>
        <dbReference type="Rhea" id="RHEA-COMP:11604"/>
        <dbReference type="ChEBI" id="CHEBI:15377"/>
        <dbReference type="ChEBI" id="CHEBI:29999"/>
        <dbReference type="ChEBI" id="CHEBI:43474"/>
        <dbReference type="ChEBI" id="CHEBI:83421"/>
        <dbReference type="EC" id="3.1.3.16"/>
    </reaction>
</comment>
<dbReference type="EMBL" id="JAUCMV010000004">
    <property type="protein sequence ID" value="KAK0406931.1"/>
    <property type="molecule type" value="Genomic_DNA"/>
</dbReference>
<dbReference type="GO" id="GO:0031272">
    <property type="term" value="P:regulation of pseudopodium assembly"/>
    <property type="evidence" value="ECO:0007669"/>
    <property type="project" value="UniProtKB-ARBA"/>
</dbReference>
<protein>
    <recommendedName>
        <fullName evidence="10">Serine/threonine-protein phosphatase</fullName>
        <ecNumber evidence="10">3.1.3.16</ecNumber>
    </recommendedName>
</protein>
<keyword evidence="3 10" id="KW-0378">Hydrolase</keyword>
<gene>
    <name evidence="13" type="ORF">QR680_018896</name>
</gene>
<evidence type="ECO:0000256" key="7">
    <source>
        <dbReference type="ARBA" id="ARBA00047761"/>
    </source>
</evidence>
<evidence type="ECO:0000313" key="13">
    <source>
        <dbReference type="EMBL" id="KAK0406931.1"/>
    </source>
</evidence>